<name>X1CHX3_9ZZZZ</name>
<comment type="caution">
    <text evidence="1">The sequence shown here is derived from an EMBL/GenBank/DDBJ whole genome shotgun (WGS) entry which is preliminary data.</text>
</comment>
<proteinExistence type="predicted"/>
<evidence type="ECO:0000313" key="1">
    <source>
        <dbReference type="EMBL" id="GAG83841.1"/>
    </source>
</evidence>
<reference evidence="1" key="1">
    <citation type="journal article" date="2014" name="Front. Microbiol.">
        <title>High frequency of phylogenetically diverse reductive dehalogenase-homologous genes in deep subseafloor sedimentary metagenomes.</title>
        <authorList>
            <person name="Kawai M."/>
            <person name="Futagami T."/>
            <person name="Toyoda A."/>
            <person name="Takaki Y."/>
            <person name="Nishi S."/>
            <person name="Hori S."/>
            <person name="Arai W."/>
            <person name="Tsubouchi T."/>
            <person name="Morono Y."/>
            <person name="Uchiyama I."/>
            <person name="Ito T."/>
            <person name="Fujiyama A."/>
            <person name="Inagaki F."/>
            <person name="Takami H."/>
        </authorList>
    </citation>
    <scope>NUCLEOTIDE SEQUENCE</scope>
    <source>
        <strain evidence="1">Expedition CK06-06</strain>
    </source>
</reference>
<dbReference type="AlphaFoldDB" id="X1CHX3"/>
<feature type="non-terminal residue" evidence="1">
    <location>
        <position position="41"/>
    </location>
</feature>
<organism evidence="1">
    <name type="scientific">marine sediment metagenome</name>
    <dbReference type="NCBI Taxonomy" id="412755"/>
    <lineage>
        <taxon>unclassified sequences</taxon>
        <taxon>metagenomes</taxon>
        <taxon>ecological metagenomes</taxon>
    </lineage>
</organism>
<sequence>MLIFENKEQKLLNLLKFTGSPFKKFVSTGEIKEDIGLVQSR</sequence>
<gene>
    <name evidence="1" type="ORF">S01H4_29893</name>
</gene>
<protein>
    <submittedName>
        <fullName evidence="1">Uncharacterized protein</fullName>
    </submittedName>
</protein>
<accession>X1CHX3</accession>
<dbReference type="EMBL" id="BART01015391">
    <property type="protein sequence ID" value="GAG83841.1"/>
    <property type="molecule type" value="Genomic_DNA"/>
</dbReference>